<feature type="compositionally biased region" description="Low complexity" evidence="1">
    <location>
        <begin position="47"/>
        <end position="62"/>
    </location>
</feature>
<evidence type="ECO:0000313" key="3">
    <source>
        <dbReference type="Proteomes" id="UP000026961"/>
    </source>
</evidence>
<feature type="compositionally biased region" description="Basic and acidic residues" evidence="1">
    <location>
        <begin position="65"/>
        <end position="76"/>
    </location>
</feature>
<reference evidence="2" key="2">
    <citation type="submission" date="2018-05" db="EMBL/GenBank/DDBJ databases">
        <title>OgluRS3 (Oryza glumaepatula Reference Sequence Version 3).</title>
        <authorList>
            <person name="Zhang J."/>
            <person name="Kudrna D."/>
            <person name="Lee S."/>
            <person name="Talag J."/>
            <person name="Welchert J."/>
            <person name="Wing R.A."/>
        </authorList>
    </citation>
    <scope>NUCLEOTIDE SEQUENCE [LARGE SCALE GENOMIC DNA]</scope>
</reference>
<organism evidence="2">
    <name type="scientific">Oryza glumipatula</name>
    <dbReference type="NCBI Taxonomy" id="40148"/>
    <lineage>
        <taxon>Eukaryota</taxon>
        <taxon>Viridiplantae</taxon>
        <taxon>Streptophyta</taxon>
        <taxon>Embryophyta</taxon>
        <taxon>Tracheophyta</taxon>
        <taxon>Spermatophyta</taxon>
        <taxon>Magnoliopsida</taxon>
        <taxon>Liliopsida</taxon>
        <taxon>Poales</taxon>
        <taxon>Poaceae</taxon>
        <taxon>BOP clade</taxon>
        <taxon>Oryzoideae</taxon>
        <taxon>Oryzeae</taxon>
        <taxon>Oryzinae</taxon>
        <taxon>Oryza</taxon>
    </lineage>
</organism>
<dbReference type="AlphaFoldDB" id="A0A0E0A0E6"/>
<evidence type="ECO:0000313" key="2">
    <source>
        <dbReference type="EnsemblPlants" id="OGLUM05G20680.1"/>
    </source>
</evidence>
<dbReference type="HOGENOM" id="CLU_2501599_0_0_1"/>
<proteinExistence type="predicted"/>
<dbReference type="Gramene" id="OGLUM05G20680.1">
    <property type="protein sequence ID" value="OGLUM05G20680.1"/>
    <property type="gene ID" value="OGLUM05G20680"/>
</dbReference>
<dbReference type="Proteomes" id="UP000026961">
    <property type="component" value="Chromosome 5"/>
</dbReference>
<evidence type="ECO:0000256" key="1">
    <source>
        <dbReference type="SAM" id="MobiDB-lite"/>
    </source>
</evidence>
<feature type="region of interest" description="Disordered" evidence="1">
    <location>
        <begin position="37"/>
        <end position="86"/>
    </location>
</feature>
<sequence>MLRCGRRRRLGCRWRRKWTLRLMRNTWRAATHQKIMGARQRPRFNDRVPAAGRAVGSGSAAARRQRGDGRGVERAEIGALAADGNG</sequence>
<keyword evidence="3" id="KW-1185">Reference proteome</keyword>
<protein>
    <submittedName>
        <fullName evidence="2">Uncharacterized protein</fullName>
    </submittedName>
</protein>
<accession>A0A0E0A0E6</accession>
<name>A0A0E0A0E6_9ORYZ</name>
<reference evidence="2" key="1">
    <citation type="submission" date="2015-04" db="UniProtKB">
        <authorList>
            <consortium name="EnsemblPlants"/>
        </authorList>
    </citation>
    <scope>IDENTIFICATION</scope>
</reference>
<dbReference type="EnsemblPlants" id="OGLUM05G20680.1">
    <property type="protein sequence ID" value="OGLUM05G20680.1"/>
    <property type="gene ID" value="OGLUM05G20680"/>
</dbReference>